<keyword evidence="4" id="KW-0812">Transmembrane</keyword>
<evidence type="ECO:0000313" key="14">
    <source>
        <dbReference type="EMBL" id="SFO18406.1"/>
    </source>
</evidence>
<dbReference type="PANTHER" id="PTHR47529:SF1">
    <property type="entry name" value="PERIPLASMIC CHAPERONE PPID"/>
    <property type="match status" value="1"/>
</dbReference>
<evidence type="ECO:0000256" key="9">
    <source>
        <dbReference type="ARBA" id="ARBA00038408"/>
    </source>
</evidence>
<dbReference type="Gene3D" id="3.10.50.40">
    <property type="match status" value="1"/>
</dbReference>
<dbReference type="InterPro" id="IPR023058">
    <property type="entry name" value="PPIase_PpiC_CS"/>
</dbReference>
<sequence length="628" mass="70320">MFDFVNKKRRVVQIILGLAMLPFVFWGLESYQGADGEDIVAHAAGEKIHREEFAQALRNQQESLRASMAGVVNDAMLDSPEVRSAVLEGLIQQRLLRHEASRVGLMVPDSQLIEMIQNIPAFQENGKFSKQRYEELLRGQGLSPKAFEARVRQELMRQQLIAPYSENGFISSSVAERVIRLGEEKREINVVQIQPEQFLAQVKPDDEAIKSYYDTHQAEFRLPEQVRVEYVVLSLDELINQSHVSDEEVTKYFNEHKDEFGQAEERRASHILISAPATASDAEKTAARTKAEQLADEIRKAPQRFEDLAREHSQDPGSAAKGGDLGFFPRNSMVKTFEDAVFQMKLDEISDVVETEHGFHIIKLAGIKGAEQVSLDKVRNQVEQEVKRQKAEKMFGEMAEGFGNIVYEQSDSLQPAAENFNLPVQKSEWIARDAGELPYFSNERLLEAIFSDDAIKDKRNTEAIEVSPNVLVAARVVDHRPASLPPVTALRDKIAGLIARQEAAKAAVNEGKEKLEQLQAGKDGIVRWGAAQQVSRTDPQGLDGEILRAIFKIEATELPSYTGVANSRGGFTLVRVGRVTESASPDPAERKAFAEQLQQLLAQQELASYLAGVRKRYDVSVKNENLEK</sequence>
<dbReference type="InterPro" id="IPR027304">
    <property type="entry name" value="Trigger_fact/SurA_dom_sf"/>
</dbReference>
<evidence type="ECO:0000256" key="5">
    <source>
        <dbReference type="ARBA" id="ARBA00022989"/>
    </source>
</evidence>
<dbReference type="PROSITE" id="PS50198">
    <property type="entry name" value="PPIC_PPIASE_2"/>
    <property type="match status" value="1"/>
</dbReference>
<evidence type="ECO:0000259" key="13">
    <source>
        <dbReference type="PROSITE" id="PS50198"/>
    </source>
</evidence>
<organism evidence="14 15">
    <name type="scientific">Nitrosospira briensis</name>
    <dbReference type="NCBI Taxonomy" id="35799"/>
    <lineage>
        <taxon>Bacteria</taxon>
        <taxon>Pseudomonadati</taxon>
        <taxon>Pseudomonadota</taxon>
        <taxon>Betaproteobacteria</taxon>
        <taxon>Nitrosomonadales</taxon>
        <taxon>Nitrosomonadaceae</taxon>
        <taxon>Nitrosospira</taxon>
    </lineage>
</organism>
<evidence type="ECO:0000313" key="15">
    <source>
        <dbReference type="Proteomes" id="UP000183107"/>
    </source>
</evidence>
<proteinExistence type="inferred from homology"/>
<evidence type="ECO:0000256" key="3">
    <source>
        <dbReference type="ARBA" id="ARBA00022519"/>
    </source>
</evidence>
<evidence type="ECO:0000256" key="12">
    <source>
        <dbReference type="PROSITE-ProRule" id="PRU00278"/>
    </source>
</evidence>
<keyword evidence="15" id="KW-1185">Reference proteome</keyword>
<protein>
    <recommendedName>
        <fullName evidence="10">Periplasmic chaperone PpiD</fullName>
    </recommendedName>
    <alternativeName>
        <fullName evidence="11">Periplasmic folding chaperone</fullName>
    </alternativeName>
</protein>
<dbReference type="PROSITE" id="PS01096">
    <property type="entry name" value="PPIC_PPIASE_1"/>
    <property type="match status" value="1"/>
</dbReference>
<dbReference type="Pfam" id="PF13616">
    <property type="entry name" value="Rotamase_3"/>
    <property type="match status" value="1"/>
</dbReference>
<keyword evidence="3" id="KW-0997">Cell inner membrane</keyword>
<gene>
    <name evidence="14" type="ORF">SAMN05216386_2874</name>
</gene>
<comment type="similarity">
    <text evidence="9">Belongs to the PpiD chaperone family.</text>
</comment>
<keyword evidence="7" id="KW-0143">Chaperone</keyword>
<dbReference type="AlphaFoldDB" id="A0A1I5F448"/>
<feature type="domain" description="PpiC" evidence="13">
    <location>
        <begin position="263"/>
        <end position="366"/>
    </location>
</feature>
<dbReference type="SUPFAM" id="SSF109998">
    <property type="entry name" value="Triger factor/SurA peptide-binding domain-like"/>
    <property type="match status" value="1"/>
</dbReference>
<dbReference type="EMBL" id="FOVJ01000010">
    <property type="protein sequence ID" value="SFO18406.1"/>
    <property type="molecule type" value="Genomic_DNA"/>
</dbReference>
<dbReference type="InterPro" id="IPR052029">
    <property type="entry name" value="PpiD_chaperone"/>
</dbReference>
<evidence type="ECO:0000256" key="8">
    <source>
        <dbReference type="ARBA" id="ARBA00023235"/>
    </source>
</evidence>
<comment type="subcellular location">
    <subcellularLocation>
        <location evidence="1">Cell inner membrane</location>
        <topology evidence="1">Single-pass type II membrane protein</topology>
        <orientation evidence="1">Periplasmic side</orientation>
    </subcellularLocation>
</comment>
<evidence type="ECO:0000256" key="10">
    <source>
        <dbReference type="ARBA" id="ARBA00040743"/>
    </source>
</evidence>
<keyword evidence="2" id="KW-1003">Cell membrane</keyword>
<dbReference type="InterPro" id="IPR046357">
    <property type="entry name" value="PPIase_dom_sf"/>
</dbReference>
<evidence type="ECO:0000256" key="6">
    <source>
        <dbReference type="ARBA" id="ARBA00023136"/>
    </source>
</evidence>
<dbReference type="SUPFAM" id="SSF54534">
    <property type="entry name" value="FKBP-like"/>
    <property type="match status" value="1"/>
</dbReference>
<dbReference type="OrthoDB" id="9812372at2"/>
<evidence type="ECO:0000256" key="2">
    <source>
        <dbReference type="ARBA" id="ARBA00022475"/>
    </source>
</evidence>
<dbReference type="GO" id="GO:0005886">
    <property type="term" value="C:plasma membrane"/>
    <property type="evidence" value="ECO:0007669"/>
    <property type="project" value="UniProtKB-SubCell"/>
</dbReference>
<reference evidence="15" key="1">
    <citation type="submission" date="2016-10" db="EMBL/GenBank/DDBJ databases">
        <authorList>
            <person name="Varghese N."/>
        </authorList>
    </citation>
    <scope>NUCLEOTIDE SEQUENCE [LARGE SCALE GENOMIC DNA]</scope>
    <source>
        <strain evidence="15">Nsp8</strain>
    </source>
</reference>
<evidence type="ECO:0000256" key="4">
    <source>
        <dbReference type="ARBA" id="ARBA00022692"/>
    </source>
</evidence>
<keyword evidence="12" id="KW-0697">Rotamase</keyword>
<evidence type="ECO:0000256" key="7">
    <source>
        <dbReference type="ARBA" id="ARBA00023186"/>
    </source>
</evidence>
<evidence type="ECO:0000256" key="1">
    <source>
        <dbReference type="ARBA" id="ARBA00004382"/>
    </source>
</evidence>
<name>A0A1I5F448_9PROT</name>
<evidence type="ECO:0000256" key="11">
    <source>
        <dbReference type="ARBA" id="ARBA00042775"/>
    </source>
</evidence>
<dbReference type="GO" id="GO:0003755">
    <property type="term" value="F:peptidyl-prolyl cis-trans isomerase activity"/>
    <property type="evidence" value="ECO:0007669"/>
    <property type="project" value="UniProtKB-KW"/>
</dbReference>
<keyword evidence="5" id="KW-1133">Transmembrane helix</keyword>
<dbReference type="Gene3D" id="1.10.4030.10">
    <property type="entry name" value="Porin chaperone SurA, peptide-binding domain"/>
    <property type="match status" value="1"/>
</dbReference>
<dbReference type="InterPro" id="IPR000297">
    <property type="entry name" value="PPIase_PpiC"/>
</dbReference>
<keyword evidence="8 12" id="KW-0413">Isomerase</keyword>
<dbReference type="RefSeq" id="WP_074798591.1">
    <property type="nucleotide sequence ID" value="NZ_FOVJ01000010.1"/>
</dbReference>
<dbReference type="PANTHER" id="PTHR47529">
    <property type="entry name" value="PEPTIDYL-PROLYL CIS-TRANS ISOMERASE D"/>
    <property type="match status" value="1"/>
</dbReference>
<dbReference type="Pfam" id="PF13624">
    <property type="entry name" value="SurA_N_3"/>
    <property type="match status" value="1"/>
</dbReference>
<keyword evidence="6" id="KW-0472">Membrane</keyword>
<dbReference type="Proteomes" id="UP000183107">
    <property type="component" value="Unassembled WGS sequence"/>
</dbReference>
<accession>A0A1I5F448</accession>